<comment type="caution">
    <text evidence="2">The sequence shown here is derived from an EMBL/GenBank/DDBJ whole genome shotgun (WGS) entry which is preliminary data.</text>
</comment>
<reference evidence="2 3" key="1">
    <citation type="submission" date="2019-12" db="EMBL/GenBank/DDBJ databases">
        <title>Paenibacillus sp. nov. sp. isolated from soil.</title>
        <authorList>
            <person name="Kim J."/>
            <person name="Jeong S.E."/>
            <person name="Jung H.S."/>
            <person name="Jeon C.O."/>
        </authorList>
    </citation>
    <scope>NUCLEOTIDE SEQUENCE [LARGE SCALE GENOMIC DNA]</scope>
    <source>
        <strain evidence="2 3">5J-6</strain>
    </source>
</reference>
<proteinExistence type="predicted"/>
<protein>
    <recommendedName>
        <fullName evidence="1">Endonuclease/exonuclease/phosphatase domain-containing protein</fullName>
    </recommendedName>
</protein>
<dbReference type="Pfam" id="PF03372">
    <property type="entry name" value="Exo_endo_phos"/>
    <property type="match status" value="1"/>
</dbReference>
<dbReference type="Proteomes" id="UP000481087">
    <property type="component" value="Unassembled WGS sequence"/>
</dbReference>
<keyword evidence="3" id="KW-1185">Reference proteome</keyword>
<evidence type="ECO:0000313" key="2">
    <source>
        <dbReference type="EMBL" id="MZQ83750.1"/>
    </source>
</evidence>
<dbReference type="EMBL" id="WTUZ01000020">
    <property type="protein sequence ID" value="MZQ83750.1"/>
    <property type="molecule type" value="Genomic_DNA"/>
</dbReference>
<evidence type="ECO:0000313" key="3">
    <source>
        <dbReference type="Proteomes" id="UP000481087"/>
    </source>
</evidence>
<dbReference type="RefSeq" id="WP_161407878.1">
    <property type="nucleotide sequence ID" value="NZ_WTUZ01000020.1"/>
</dbReference>
<dbReference type="GO" id="GO:0016020">
    <property type="term" value="C:membrane"/>
    <property type="evidence" value="ECO:0007669"/>
    <property type="project" value="GOC"/>
</dbReference>
<dbReference type="AlphaFoldDB" id="A0A6L8V3A8"/>
<dbReference type="InterPro" id="IPR036691">
    <property type="entry name" value="Endo/exonu/phosph_ase_sf"/>
</dbReference>
<dbReference type="GO" id="GO:0006506">
    <property type="term" value="P:GPI anchor biosynthetic process"/>
    <property type="evidence" value="ECO:0007669"/>
    <property type="project" value="TreeGrafter"/>
</dbReference>
<dbReference type="PANTHER" id="PTHR14859">
    <property type="entry name" value="CALCOFLUOR WHITE HYPERSENSITIVE PROTEIN PRECURSOR"/>
    <property type="match status" value="1"/>
</dbReference>
<feature type="domain" description="Endonuclease/exonuclease/phosphatase" evidence="1">
    <location>
        <begin position="54"/>
        <end position="262"/>
    </location>
</feature>
<dbReference type="InterPro" id="IPR051916">
    <property type="entry name" value="GPI-anchor_lipid_remodeler"/>
</dbReference>
<evidence type="ECO:0000259" key="1">
    <source>
        <dbReference type="Pfam" id="PF03372"/>
    </source>
</evidence>
<dbReference type="GO" id="GO:0003824">
    <property type="term" value="F:catalytic activity"/>
    <property type="evidence" value="ECO:0007669"/>
    <property type="project" value="InterPro"/>
</dbReference>
<dbReference type="PANTHER" id="PTHR14859:SF15">
    <property type="entry name" value="ENDONUCLEASE_EXONUCLEASE_PHOSPHATASE DOMAIN-CONTAINING PROTEIN"/>
    <property type="match status" value="1"/>
</dbReference>
<dbReference type="Gene3D" id="3.60.10.10">
    <property type="entry name" value="Endonuclease/exonuclease/phosphatase"/>
    <property type="match status" value="1"/>
</dbReference>
<organism evidence="2 3">
    <name type="scientific">Paenibacillus silvestris</name>
    <dbReference type="NCBI Taxonomy" id="2606219"/>
    <lineage>
        <taxon>Bacteria</taxon>
        <taxon>Bacillati</taxon>
        <taxon>Bacillota</taxon>
        <taxon>Bacilli</taxon>
        <taxon>Bacillales</taxon>
        <taxon>Paenibacillaceae</taxon>
        <taxon>Paenibacillus</taxon>
    </lineage>
</organism>
<gene>
    <name evidence="2" type="ORF">GQF01_16695</name>
</gene>
<name>A0A6L8V3A8_9BACL</name>
<dbReference type="SUPFAM" id="SSF56219">
    <property type="entry name" value="DNase I-like"/>
    <property type="match status" value="1"/>
</dbReference>
<sequence length="277" mass="30388">MADLPLRLARYLGIFVLLIVVLGLPIQSWDKGLLSNVPVMPAANLEAPASFTVMTFNMHHGEGMDGKVDIIRIAELLGHEKADIIALQEVDRYRLRSGFVDQARELAEMLGMHMVYSPSLTYKVGQYGIAILSRYPIADSSWALLPGSLESRSLLMTTVLIGSEPVHIATTHLGLSGEDRQLQLTRISELLADKKGPLVALGDFNMEEDAFPVQMNKMPLVDVPLGKDSQGTFAGGQRIDYVFTNVPNTGSAWTVPTIFSDHFPVIARFRLGSAVRV</sequence>
<dbReference type="InterPro" id="IPR005135">
    <property type="entry name" value="Endo/exonuclease/phosphatase"/>
</dbReference>
<accession>A0A6L8V3A8</accession>